<dbReference type="Gene3D" id="3.40.50.410">
    <property type="entry name" value="von Willebrand factor, type A domain"/>
    <property type="match status" value="1"/>
</dbReference>
<feature type="chain" id="PRO_5038672231" description="VWFA domain-containing protein" evidence="1">
    <location>
        <begin position="25"/>
        <end position="200"/>
    </location>
</feature>
<dbReference type="PANTHER" id="PTHR24020">
    <property type="entry name" value="COLLAGEN ALPHA"/>
    <property type="match status" value="1"/>
</dbReference>
<sequence>MKAKLWRSTLLCFSLLLLSHDVQSQTRRNQTHNLTTKDGKVLVCALELAFLLDSSESAMLHRFEKLKNFMRSLGARVMKMQVGDWHLMPRLAALQYSSSVSIVQSFSNWRDLDHFMNIVSSMAYIGQGTYTSYVVRNATDLFVRETDDKNVRVMLLMTDGFDHPRREKLDLWDPQDRKGLRDNPDTKVIRVTEENVELLD</sequence>
<comment type="caution">
    <text evidence="3">The sequence shown here is derived from an EMBL/GenBank/DDBJ whole genome shotgun (WGS) entry which is preliminary data.</text>
</comment>
<dbReference type="PROSITE" id="PS50234">
    <property type="entry name" value="VWFA"/>
    <property type="match status" value="1"/>
</dbReference>
<protein>
    <recommendedName>
        <fullName evidence="2">VWFA domain-containing protein</fullName>
    </recommendedName>
</protein>
<proteinExistence type="predicted"/>
<dbReference type="Proteomes" id="UP000824219">
    <property type="component" value="Linkage Group LG23"/>
</dbReference>
<dbReference type="InterPro" id="IPR036465">
    <property type="entry name" value="vWFA_dom_sf"/>
</dbReference>
<dbReference type="SUPFAM" id="SSF53300">
    <property type="entry name" value="vWA-like"/>
    <property type="match status" value="1"/>
</dbReference>
<evidence type="ECO:0000256" key="1">
    <source>
        <dbReference type="SAM" id="SignalP"/>
    </source>
</evidence>
<dbReference type="InterPro" id="IPR050525">
    <property type="entry name" value="ECM_Assembly_Org"/>
</dbReference>
<dbReference type="PANTHER" id="PTHR24020:SF49">
    <property type="entry name" value="COLLAGEN ALPHA-1(XXVIII) CHAIN"/>
    <property type="match status" value="1"/>
</dbReference>
<keyword evidence="4" id="KW-1185">Reference proteome</keyword>
<keyword evidence="1" id="KW-0732">Signal</keyword>
<dbReference type="AlphaFoldDB" id="A0A9D3SFQ7"/>
<feature type="signal peptide" evidence="1">
    <location>
        <begin position="1"/>
        <end position="24"/>
    </location>
</feature>
<name>A0A9D3SFQ7_9TELE</name>
<accession>A0A9D3SFQ7</accession>
<dbReference type="OrthoDB" id="687730at2759"/>
<reference evidence="3 4" key="1">
    <citation type="submission" date="2021-06" db="EMBL/GenBank/DDBJ databases">
        <title>Chromosome-level genome assembly of the red-tail catfish (Hemibagrus wyckioides).</title>
        <authorList>
            <person name="Shao F."/>
        </authorList>
    </citation>
    <scope>NUCLEOTIDE SEQUENCE [LARGE SCALE GENOMIC DNA]</scope>
    <source>
        <strain evidence="3">EC202008001</strain>
        <tissue evidence="3">Blood</tissue>
    </source>
</reference>
<dbReference type="InterPro" id="IPR002035">
    <property type="entry name" value="VWF_A"/>
</dbReference>
<gene>
    <name evidence="3" type="ORF">KOW79_019008</name>
</gene>
<feature type="domain" description="VWFA" evidence="2">
    <location>
        <begin position="47"/>
        <end position="200"/>
    </location>
</feature>
<evidence type="ECO:0000313" key="3">
    <source>
        <dbReference type="EMBL" id="KAG7317973.1"/>
    </source>
</evidence>
<dbReference type="Pfam" id="PF00092">
    <property type="entry name" value="VWA"/>
    <property type="match status" value="1"/>
</dbReference>
<dbReference type="EMBL" id="JAHKSW010000023">
    <property type="protein sequence ID" value="KAG7317973.1"/>
    <property type="molecule type" value="Genomic_DNA"/>
</dbReference>
<evidence type="ECO:0000259" key="2">
    <source>
        <dbReference type="PROSITE" id="PS50234"/>
    </source>
</evidence>
<evidence type="ECO:0000313" key="4">
    <source>
        <dbReference type="Proteomes" id="UP000824219"/>
    </source>
</evidence>
<organism evidence="3 4">
    <name type="scientific">Hemibagrus wyckioides</name>
    <dbReference type="NCBI Taxonomy" id="337641"/>
    <lineage>
        <taxon>Eukaryota</taxon>
        <taxon>Metazoa</taxon>
        <taxon>Chordata</taxon>
        <taxon>Craniata</taxon>
        <taxon>Vertebrata</taxon>
        <taxon>Euteleostomi</taxon>
        <taxon>Actinopterygii</taxon>
        <taxon>Neopterygii</taxon>
        <taxon>Teleostei</taxon>
        <taxon>Ostariophysi</taxon>
        <taxon>Siluriformes</taxon>
        <taxon>Bagridae</taxon>
        <taxon>Hemibagrus</taxon>
    </lineage>
</organism>